<name>A0AAP2E163_9BACT</name>
<keyword evidence="2" id="KW-1185">Reference proteome</keyword>
<sequence>MLATKEDITRYIPQRAPIVMIHDLVEADADRVVTRLQVEPDNIFVWGGRLEAPGLVENIAQTAAAQIGYYCAQNNIPVPVGYIAAVKDLQIAALPLQNSQITTSVRILHKVMDFTVARGEITQGDRVLCSCEMKILAKLETRS</sequence>
<gene>
    <name evidence="1" type="ORF">KK062_22880</name>
</gene>
<dbReference type="SUPFAM" id="SSF54637">
    <property type="entry name" value="Thioesterase/thiol ester dehydrase-isomerase"/>
    <property type="match status" value="1"/>
</dbReference>
<accession>A0AAP2E163</accession>
<dbReference type="EMBL" id="JAHESE010000029">
    <property type="protein sequence ID" value="MBT1711106.1"/>
    <property type="molecule type" value="Genomic_DNA"/>
</dbReference>
<evidence type="ECO:0000313" key="2">
    <source>
        <dbReference type="Proteomes" id="UP001319080"/>
    </source>
</evidence>
<dbReference type="Gene3D" id="3.10.129.10">
    <property type="entry name" value="Hotdog Thioesterase"/>
    <property type="match status" value="1"/>
</dbReference>
<dbReference type="InterPro" id="IPR029069">
    <property type="entry name" value="HotDog_dom_sf"/>
</dbReference>
<comment type="caution">
    <text evidence="1">The sequence shown here is derived from an EMBL/GenBank/DDBJ whole genome shotgun (WGS) entry which is preliminary data.</text>
</comment>
<proteinExistence type="predicted"/>
<organism evidence="1 2">
    <name type="scientific">Dawidia cretensis</name>
    <dbReference type="NCBI Taxonomy" id="2782350"/>
    <lineage>
        <taxon>Bacteria</taxon>
        <taxon>Pseudomonadati</taxon>
        <taxon>Bacteroidota</taxon>
        <taxon>Cytophagia</taxon>
        <taxon>Cytophagales</taxon>
        <taxon>Chryseotaleaceae</taxon>
        <taxon>Dawidia</taxon>
    </lineage>
</organism>
<dbReference type="InterPro" id="IPR016776">
    <property type="entry name" value="ApeP-like_dehydratase"/>
</dbReference>
<dbReference type="Proteomes" id="UP001319080">
    <property type="component" value="Unassembled WGS sequence"/>
</dbReference>
<reference evidence="1 2" key="1">
    <citation type="submission" date="2021-05" db="EMBL/GenBank/DDBJ databases">
        <title>A Polyphasic approach of four new species of the genus Ohtaekwangia: Ohtaekwangia histidinii sp. nov., Ohtaekwangia cretensis sp. nov., Ohtaekwangia indiensis sp. nov., Ohtaekwangia reichenbachii sp. nov. from diverse environment.</title>
        <authorList>
            <person name="Octaviana S."/>
        </authorList>
    </citation>
    <scope>NUCLEOTIDE SEQUENCE [LARGE SCALE GENOMIC DNA]</scope>
    <source>
        <strain evidence="1 2">PWU5</strain>
    </source>
</reference>
<protein>
    <submittedName>
        <fullName evidence="1">3-hydroxyacyl-ACP dehydratase</fullName>
    </submittedName>
</protein>
<dbReference type="AlphaFoldDB" id="A0AAP2E163"/>
<evidence type="ECO:0000313" key="1">
    <source>
        <dbReference type="EMBL" id="MBT1711106.1"/>
    </source>
</evidence>
<dbReference type="RefSeq" id="WP_254086682.1">
    <property type="nucleotide sequence ID" value="NZ_JAHESE010000029.1"/>
</dbReference>
<dbReference type="Pfam" id="PF22817">
    <property type="entry name" value="ApeP-like"/>
    <property type="match status" value="1"/>
</dbReference>